<reference evidence="2 3" key="1">
    <citation type="journal article" date="2012" name="BMC Genomics">
        <title>Comparative genomic analysis of human infective Trypanosoma cruzi lineages with the bat-restricted subspecies T. cruzi marinkellei.</title>
        <authorList>
            <person name="Franzen O."/>
            <person name="Talavera-Lopez C."/>
            <person name="Ochaya S."/>
            <person name="Butler C.E."/>
            <person name="Messenger L.A."/>
            <person name="Lewis M.D."/>
            <person name="Llewellyn M.S."/>
            <person name="Marinkelle C.J."/>
            <person name="Tyler K.M."/>
            <person name="Miles M.A."/>
            <person name="Andersson B."/>
        </authorList>
    </citation>
    <scope>NUCLEOTIDE SEQUENCE [LARGE SCALE GENOMIC DNA]</scope>
    <source>
        <strain evidence="2 3">B7</strain>
    </source>
</reference>
<dbReference type="OrthoDB" id="251325at2759"/>
<evidence type="ECO:0000313" key="3">
    <source>
        <dbReference type="Proteomes" id="UP000007350"/>
    </source>
</evidence>
<organism evidence="2 3">
    <name type="scientific">Trypanosoma cruzi marinkellei</name>
    <dbReference type="NCBI Taxonomy" id="85056"/>
    <lineage>
        <taxon>Eukaryota</taxon>
        <taxon>Discoba</taxon>
        <taxon>Euglenozoa</taxon>
        <taxon>Kinetoplastea</taxon>
        <taxon>Metakinetoplastina</taxon>
        <taxon>Trypanosomatida</taxon>
        <taxon>Trypanosomatidae</taxon>
        <taxon>Trypanosoma</taxon>
        <taxon>Schizotrypanum</taxon>
    </lineage>
</organism>
<dbReference type="AlphaFoldDB" id="K2N331"/>
<sequence>MRASNHLRETTRIKRVPQTTRRLSVYPYKDQHFIRTGSPVRRSPRKNKEVSDASRRTLSRASIPISKEATEVGFPRKQLEEIAAWLASETIFLEIESLAARAHVMCRQEESLRNDTNTAASVYSENGFATRKRSPQRETNSSVPSLPLDEEAYARQIFDRDAAKQQEENVSREPPTPPESYVEDLVAQPAGEQGSDVGAKKEKMISLQQLAYGRSASPQEAEDGEKECSNSPTVVELKEEIPQGGFNARSSSHSSPSMARVGVSVSVATGAESSLGDGAVSLRDASPPRSGAFCVHSSCKTDLYNVVQIPRAHYILSEVNFSHW</sequence>
<dbReference type="EMBL" id="AHKC01009884">
    <property type="protein sequence ID" value="EKF32349.1"/>
    <property type="molecule type" value="Genomic_DNA"/>
</dbReference>
<feature type="compositionally biased region" description="Basic and acidic residues" evidence="1">
    <location>
        <begin position="46"/>
        <end position="55"/>
    </location>
</feature>
<feature type="region of interest" description="Disordered" evidence="1">
    <location>
        <begin position="36"/>
        <end position="57"/>
    </location>
</feature>
<gene>
    <name evidence="2" type="ORF">MOQ_003801</name>
</gene>
<protein>
    <submittedName>
        <fullName evidence="2">Uncharacterized protein</fullName>
    </submittedName>
</protein>
<accession>K2N331</accession>
<keyword evidence="3" id="KW-1185">Reference proteome</keyword>
<name>K2N331_TRYCR</name>
<comment type="caution">
    <text evidence="2">The sequence shown here is derived from an EMBL/GenBank/DDBJ whole genome shotgun (WGS) entry which is preliminary data.</text>
</comment>
<feature type="region of interest" description="Disordered" evidence="1">
    <location>
        <begin position="124"/>
        <end position="149"/>
    </location>
</feature>
<evidence type="ECO:0000313" key="2">
    <source>
        <dbReference type="EMBL" id="EKF32349.1"/>
    </source>
</evidence>
<dbReference type="Proteomes" id="UP000007350">
    <property type="component" value="Unassembled WGS sequence"/>
</dbReference>
<proteinExistence type="predicted"/>
<evidence type="ECO:0000256" key="1">
    <source>
        <dbReference type="SAM" id="MobiDB-lite"/>
    </source>
</evidence>